<feature type="chain" id="PRO_5015408806" description="DUF799 domain-containing protein" evidence="1">
    <location>
        <begin position="21"/>
        <end position="226"/>
    </location>
</feature>
<name>A0A2T9IY68_9CAUL</name>
<evidence type="ECO:0008006" key="4">
    <source>
        <dbReference type="Google" id="ProtNLM"/>
    </source>
</evidence>
<dbReference type="PROSITE" id="PS51257">
    <property type="entry name" value="PROKAR_LIPOPROTEIN"/>
    <property type="match status" value="1"/>
</dbReference>
<keyword evidence="3" id="KW-1185">Reference proteome</keyword>
<organism evidence="2 3">
    <name type="scientific">Caulobacter radicis</name>
    <dbReference type="NCBI Taxonomy" id="2172650"/>
    <lineage>
        <taxon>Bacteria</taxon>
        <taxon>Pseudomonadati</taxon>
        <taxon>Pseudomonadota</taxon>
        <taxon>Alphaproteobacteria</taxon>
        <taxon>Caulobacterales</taxon>
        <taxon>Caulobacteraceae</taxon>
        <taxon>Caulobacter</taxon>
    </lineage>
</organism>
<dbReference type="EMBL" id="QDKP01000064">
    <property type="protein sequence ID" value="PVM72050.1"/>
    <property type="molecule type" value="Genomic_DNA"/>
</dbReference>
<feature type="signal peptide" evidence="1">
    <location>
        <begin position="1"/>
        <end position="20"/>
    </location>
</feature>
<comment type="caution">
    <text evidence="2">The sequence shown here is derived from an EMBL/GenBank/DDBJ whole genome shotgun (WGS) entry which is preliminary data.</text>
</comment>
<evidence type="ECO:0000313" key="3">
    <source>
        <dbReference type="Proteomes" id="UP000244913"/>
    </source>
</evidence>
<protein>
    <recommendedName>
        <fullName evidence="4">DUF799 domain-containing protein</fullName>
    </recommendedName>
</protein>
<evidence type="ECO:0000256" key="1">
    <source>
        <dbReference type="SAM" id="SignalP"/>
    </source>
</evidence>
<accession>A0A2T9IY68</accession>
<keyword evidence="1" id="KW-0732">Signal</keyword>
<dbReference type="Gene3D" id="3.40.50.10610">
    <property type="entry name" value="ABC-type transport auxiliary lipoprotein component"/>
    <property type="match status" value="1"/>
</dbReference>
<sequence>MSLKKTLRLLALAGVAASLAACVTPPKPKNYATFRSENPRSILVVPTLNNTVSVTAPEFFLSTISRPFAERGYYVFPAHMVKKVLETDGLSDAGLVHGADPRRLGSLFGCDTVLFVTIQQWDSKYVVLKTTTTVKFDYALKSCKTGATVWEDTQTMAYSPQGNSSGNPLADLIAAAVTAALEKGAPNYMPLTMQANALAAGVPGHGLPAGPYRPELHGKDQAQFPN</sequence>
<dbReference type="InterPro" id="IPR008517">
    <property type="entry name" value="GNA1162-like"/>
</dbReference>
<proteinExistence type="predicted"/>
<gene>
    <name evidence="2" type="ORF">DDF65_22965</name>
</gene>
<dbReference type="AlphaFoldDB" id="A0A2T9IY68"/>
<dbReference type="Proteomes" id="UP000244913">
    <property type="component" value="Unassembled WGS sequence"/>
</dbReference>
<evidence type="ECO:0000313" key="2">
    <source>
        <dbReference type="EMBL" id="PVM72050.1"/>
    </source>
</evidence>
<dbReference type="Pfam" id="PF05643">
    <property type="entry name" value="GNA1162-like"/>
    <property type="match status" value="1"/>
</dbReference>
<reference evidence="2 3" key="1">
    <citation type="submission" date="2018-04" db="EMBL/GenBank/DDBJ databases">
        <title>The genome sequence of Caulobacter sp. 736.</title>
        <authorList>
            <person name="Gao J."/>
            <person name="Sun J."/>
        </authorList>
    </citation>
    <scope>NUCLEOTIDE SEQUENCE [LARGE SCALE GENOMIC DNA]</scope>
    <source>
        <strain evidence="2 3">736</strain>
    </source>
</reference>